<protein>
    <submittedName>
        <fullName evidence="8">L-arabinose transport system permease protein AraQ</fullName>
    </submittedName>
</protein>
<dbReference type="PANTHER" id="PTHR43744">
    <property type="entry name" value="ABC TRANSPORTER PERMEASE PROTEIN MG189-RELATED-RELATED"/>
    <property type="match status" value="1"/>
</dbReference>
<sequence>MLNDPGTLTLQVAMSQLNSAHGKDYGMVMAGALLAVIPLIVVFLIGAKQFIGDIAKGALK</sequence>
<keyword evidence="2" id="KW-0813">Transport</keyword>
<dbReference type="SUPFAM" id="SSF161098">
    <property type="entry name" value="MetI-like"/>
    <property type="match status" value="1"/>
</dbReference>
<dbReference type="Proteomes" id="UP000195062">
    <property type="component" value="Unassembled WGS sequence"/>
</dbReference>
<dbReference type="EMBL" id="MDHH01000001">
    <property type="protein sequence ID" value="OUE04924.1"/>
    <property type="molecule type" value="Genomic_DNA"/>
</dbReference>
<comment type="caution">
    <text evidence="8">The sequence shown here is derived from an EMBL/GenBank/DDBJ whole genome shotgun (WGS) entry which is preliminary data.</text>
</comment>
<evidence type="ECO:0000256" key="4">
    <source>
        <dbReference type="ARBA" id="ARBA00022692"/>
    </source>
</evidence>
<dbReference type="GO" id="GO:0005886">
    <property type="term" value="C:plasma membrane"/>
    <property type="evidence" value="ECO:0007669"/>
    <property type="project" value="UniProtKB-SubCell"/>
</dbReference>
<keyword evidence="6 7" id="KW-0472">Membrane</keyword>
<organism evidence="8 9">
    <name type="scientific">Clavibacter michiganensis subsp. michiganensis</name>
    <dbReference type="NCBI Taxonomy" id="33013"/>
    <lineage>
        <taxon>Bacteria</taxon>
        <taxon>Bacillati</taxon>
        <taxon>Actinomycetota</taxon>
        <taxon>Actinomycetes</taxon>
        <taxon>Micrococcales</taxon>
        <taxon>Microbacteriaceae</taxon>
        <taxon>Clavibacter</taxon>
    </lineage>
</organism>
<evidence type="ECO:0000313" key="8">
    <source>
        <dbReference type="EMBL" id="OUE04924.1"/>
    </source>
</evidence>
<evidence type="ECO:0000256" key="3">
    <source>
        <dbReference type="ARBA" id="ARBA00022475"/>
    </source>
</evidence>
<evidence type="ECO:0000256" key="5">
    <source>
        <dbReference type="ARBA" id="ARBA00022989"/>
    </source>
</evidence>
<dbReference type="AlphaFoldDB" id="A0A251XN47"/>
<evidence type="ECO:0000256" key="7">
    <source>
        <dbReference type="SAM" id="Phobius"/>
    </source>
</evidence>
<name>A0A251XN47_CLAMM</name>
<evidence type="ECO:0000256" key="1">
    <source>
        <dbReference type="ARBA" id="ARBA00004651"/>
    </source>
</evidence>
<evidence type="ECO:0000256" key="6">
    <source>
        <dbReference type="ARBA" id="ARBA00023136"/>
    </source>
</evidence>
<feature type="transmembrane region" description="Helical" evidence="7">
    <location>
        <begin position="25"/>
        <end position="47"/>
    </location>
</feature>
<keyword evidence="4 7" id="KW-0812">Transmembrane</keyword>
<accession>A0A251XN47</accession>
<comment type="subcellular location">
    <subcellularLocation>
        <location evidence="1">Cell membrane</location>
        <topology evidence="1">Multi-pass membrane protein</topology>
    </subcellularLocation>
</comment>
<proteinExistence type="predicted"/>
<keyword evidence="3" id="KW-1003">Cell membrane</keyword>
<dbReference type="Gene3D" id="1.10.3720.10">
    <property type="entry name" value="MetI-like"/>
    <property type="match status" value="1"/>
</dbReference>
<keyword evidence="5 7" id="KW-1133">Transmembrane helix</keyword>
<gene>
    <name evidence="8" type="primary">araQ_9</name>
    <name evidence="8" type="ORF">CMMCAS07_08240</name>
</gene>
<keyword evidence="9" id="KW-1185">Reference proteome</keyword>
<dbReference type="InterPro" id="IPR035906">
    <property type="entry name" value="MetI-like_sf"/>
</dbReference>
<evidence type="ECO:0000313" key="9">
    <source>
        <dbReference type="Proteomes" id="UP000195062"/>
    </source>
</evidence>
<evidence type="ECO:0000256" key="2">
    <source>
        <dbReference type="ARBA" id="ARBA00022448"/>
    </source>
</evidence>
<dbReference type="PANTHER" id="PTHR43744:SF12">
    <property type="entry name" value="ABC TRANSPORTER PERMEASE PROTEIN MG189-RELATED"/>
    <property type="match status" value="1"/>
</dbReference>
<reference evidence="8 9" key="1">
    <citation type="submission" date="2016-08" db="EMBL/GenBank/DDBJ databases">
        <title>Genome sequence of Clavibacter michiganensis subsp. michiganensis strain CASJ007.</title>
        <authorList>
            <person name="Thapa S.P."/>
            <person name="Coaker G."/>
        </authorList>
    </citation>
    <scope>NUCLEOTIDE SEQUENCE [LARGE SCALE GENOMIC DNA]</scope>
    <source>
        <strain evidence="8">CASJ007</strain>
    </source>
</reference>